<evidence type="ECO:0000313" key="4">
    <source>
        <dbReference type="Proteomes" id="UP000290889"/>
    </source>
</evidence>
<dbReference type="SUPFAM" id="SSF53474">
    <property type="entry name" value="alpha/beta-Hydrolases"/>
    <property type="match status" value="1"/>
</dbReference>
<dbReference type="AlphaFoldDB" id="A0A411EBC2"/>
<dbReference type="InterPro" id="IPR000073">
    <property type="entry name" value="AB_hydrolase_1"/>
</dbReference>
<sequence>MIPVVMYIGSFQRNPLPISLKVNNQAVKIHQKEIALGRLRFHCLVAGDEQDSLVVLLHGFPETSHMWRPLMKDLVSAGYYCLAPNMRGYSENACPKGKKNYRIELLVRDVLDLAAAVGKSKFHLIAHDWGAVIGWYLAYDHPEILVSYTSLSVPHLKGFYKAIGKDKDQQYRSRYIKKLLVPFIAEYAIRKNDFEAFRKLWKFSSKEELKNYLEVFRKRKILTAALNYYRANLGKSQRKEIGEIRVPVLFIWGNKDMAIGPYGVSEGHQYCKGGYKFLELNAGHWLIQTMYDDIKQAVLDHLEHLGQ</sequence>
<dbReference type="Proteomes" id="UP000290889">
    <property type="component" value="Chromosome"/>
</dbReference>
<feature type="domain" description="AB hydrolase-1" evidence="2">
    <location>
        <begin position="53"/>
        <end position="286"/>
    </location>
</feature>
<gene>
    <name evidence="3" type="ORF">EQY75_11110</name>
</gene>
<evidence type="ECO:0000256" key="1">
    <source>
        <dbReference type="ARBA" id="ARBA00022801"/>
    </source>
</evidence>
<dbReference type="GO" id="GO:0016787">
    <property type="term" value="F:hydrolase activity"/>
    <property type="evidence" value="ECO:0007669"/>
    <property type="project" value="UniProtKB-KW"/>
</dbReference>
<reference evidence="3 4" key="1">
    <citation type="submission" date="2019-01" db="EMBL/GenBank/DDBJ databases">
        <title>Muriicola soli sp. nov., isolated from soil.</title>
        <authorList>
            <person name="Kang H.J."/>
            <person name="Kim S.B."/>
        </authorList>
    </citation>
    <scope>NUCLEOTIDE SEQUENCE [LARGE SCALE GENOMIC DNA]</scope>
    <source>
        <strain evidence="3 4">MMS17-SY002</strain>
    </source>
</reference>
<dbReference type="EMBL" id="CP035544">
    <property type="protein sequence ID" value="QBA65025.1"/>
    <property type="molecule type" value="Genomic_DNA"/>
</dbReference>
<dbReference type="InterPro" id="IPR000639">
    <property type="entry name" value="Epox_hydrolase-like"/>
</dbReference>
<name>A0A411EBC2_9FLAO</name>
<dbReference type="KEGG" id="mur:EQY75_11110"/>
<dbReference type="InterPro" id="IPR029058">
    <property type="entry name" value="AB_hydrolase_fold"/>
</dbReference>
<evidence type="ECO:0000259" key="2">
    <source>
        <dbReference type="Pfam" id="PF00561"/>
    </source>
</evidence>
<accession>A0A411EBC2</accession>
<dbReference type="Pfam" id="PF00561">
    <property type="entry name" value="Abhydrolase_1"/>
    <property type="match status" value="1"/>
</dbReference>
<dbReference type="PANTHER" id="PTHR43329">
    <property type="entry name" value="EPOXIDE HYDROLASE"/>
    <property type="match status" value="1"/>
</dbReference>
<keyword evidence="4" id="KW-1185">Reference proteome</keyword>
<dbReference type="PRINTS" id="PR00412">
    <property type="entry name" value="EPOXHYDRLASE"/>
</dbReference>
<keyword evidence="1 3" id="KW-0378">Hydrolase</keyword>
<dbReference type="Gene3D" id="3.40.50.1820">
    <property type="entry name" value="alpha/beta hydrolase"/>
    <property type="match status" value="1"/>
</dbReference>
<dbReference type="OrthoDB" id="9773293at2"/>
<proteinExistence type="predicted"/>
<protein>
    <submittedName>
        <fullName evidence="3">Alpha/beta hydrolase</fullName>
    </submittedName>
</protein>
<organism evidence="3 4">
    <name type="scientific">Muriicola soli</name>
    <dbReference type="NCBI Taxonomy" id="2507538"/>
    <lineage>
        <taxon>Bacteria</taxon>
        <taxon>Pseudomonadati</taxon>
        <taxon>Bacteroidota</taxon>
        <taxon>Flavobacteriia</taxon>
        <taxon>Flavobacteriales</taxon>
        <taxon>Flavobacteriaceae</taxon>
        <taxon>Muriicola</taxon>
    </lineage>
</organism>
<evidence type="ECO:0000313" key="3">
    <source>
        <dbReference type="EMBL" id="QBA65025.1"/>
    </source>
</evidence>